<dbReference type="Proteomes" id="UP000550707">
    <property type="component" value="Unassembled WGS sequence"/>
</dbReference>
<protein>
    <submittedName>
        <fullName evidence="2">Uncharacterized protein</fullName>
    </submittedName>
</protein>
<keyword evidence="1" id="KW-0812">Transmembrane</keyword>
<reference evidence="2 3" key="1">
    <citation type="journal article" date="2020" name="Nature">
        <title>Six reference-quality genomes reveal evolution of bat adaptations.</title>
        <authorList>
            <person name="Jebb D."/>
            <person name="Huang Z."/>
            <person name="Pippel M."/>
            <person name="Hughes G.M."/>
            <person name="Lavrichenko K."/>
            <person name="Devanna P."/>
            <person name="Winkler S."/>
            <person name="Jermiin L.S."/>
            <person name="Skirmuntt E.C."/>
            <person name="Katzourakis A."/>
            <person name="Burkitt-Gray L."/>
            <person name="Ray D.A."/>
            <person name="Sullivan K.A.M."/>
            <person name="Roscito J.G."/>
            <person name="Kirilenko B.M."/>
            <person name="Davalos L.M."/>
            <person name="Corthals A.P."/>
            <person name="Power M.L."/>
            <person name="Jones G."/>
            <person name="Ransome R.D."/>
            <person name="Dechmann D.K.N."/>
            <person name="Locatelli A.G."/>
            <person name="Puechmaille S.J."/>
            <person name="Fedrigo O."/>
            <person name="Jarvis E.D."/>
            <person name="Hiller M."/>
            <person name="Vernes S.C."/>
            <person name="Myers E.W."/>
            <person name="Teeling E.C."/>
        </authorList>
    </citation>
    <scope>NUCLEOTIDE SEQUENCE [LARGE SCALE GENOMIC DNA]</scope>
    <source>
        <strain evidence="2">MMolMol1</strain>
        <tissue evidence="2">Muscle</tissue>
    </source>
</reference>
<proteinExistence type="predicted"/>
<name>A0A7J8J038_MOLMO</name>
<sequence length="148" mass="16779">MTISLPPFQFGSLLFFSSCMIAVAKTSSTMLNKTGESGHPCLVPVLKGNAFSFCPLSMMLAVGLSYMAFIMSRYDPSIPTLLSIFIRNGCWTLSKAFSASVDMIMWFLFFILFMCCIMTNLYFFNVMAEFCLKVLVLYSLRNFRSSYR</sequence>
<keyword evidence="3" id="KW-1185">Reference proteome</keyword>
<keyword evidence="1" id="KW-1133">Transmembrane helix</keyword>
<gene>
    <name evidence="2" type="ORF">HJG59_010283</name>
</gene>
<feature type="transmembrane region" description="Helical" evidence="1">
    <location>
        <begin position="103"/>
        <end position="124"/>
    </location>
</feature>
<evidence type="ECO:0000256" key="1">
    <source>
        <dbReference type="SAM" id="Phobius"/>
    </source>
</evidence>
<evidence type="ECO:0000313" key="3">
    <source>
        <dbReference type="Proteomes" id="UP000550707"/>
    </source>
</evidence>
<accession>A0A7J8J038</accession>
<dbReference type="AlphaFoldDB" id="A0A7J8J038"/>
<organism evidence="2 3">
    <name type="scientific">Molossus molossus</name>
    <name type="common">Pallas' mastiff bat</name>
    <name type="synonym">Vespertilio molossus</name>
    <dbReference type="NCBI Taxonomy" id="27622"/>
    <lineage>
        <taxon>Eukaryota</taxon>
        <taxon>Metazoa</taxon>
        <taxon>Chordata</taxon>
        <taxon>Craniata</taxon>
        <taxon>Vertebrata</taxon>
        <taxon>Euteleostomi</taxon>
        <taxon>Mammalia</taxon>
        <taxon>Eutheria</taxon>
        <taxon>Laurasiatheria</taxon>
        <taxon>Chiroptera</taxon>
        <taxon>Yangochiroptera</taxon>
        <taxon>Molossidae</taxon>
        <taxon>Molossus</taxon>
    </lineage>
</organism>
<comment type="caution">
    <text evidence="2">The sequence shown here is derived from an EMBL/GenBank/DDBJ whole genome shotgun (WGS) entry which is preliminary data.</text>
</comment>
<keyword evidence="1" id="KW-0472">Membrane</keyword>
<dbReference type="EMBL" id="JACASF010000003">
    <property type="protein sequence ID" value="KAF6489881.1"/>
    <property type="molecule type" value="Genomic_DNA"/>
</dbReference>
<feature type="transmembrane region" description="Helical" evidence="1">
    <location>
        <begin position="50"/>
        <end position="71"/>
    </location>
</feature>
<evidence type="ECO:0000313" key="2">
    <source>
        <dbReference type="EMBL" id="KAF6489881.1"/>
    </source>
</evidence>
<dbReference type="InParanoid" id="A0A7J8J038"/>